<accession>A0A094QP03</accession>
<organism evidence="1">
    <name type="scientific">freshwater metagenome</name>
    <dbReference type="NCBI Taxonomy" id="449393"/>
    <lineage>
        <taxon>unclassified sequences</taxon>
        <taxon>metagenomes</taxon>
        <taxon>ecological metagenomes</taxon>
    </lineage>
</organism>
<dbReference type="EMBL" id="JNSK01000069">
    <property type="protein sequence ID" value="KGA16326.1"/>
    <property type="molecule type" value="Genomic_DNA"/>
</dbReference>
<evidence type="ECO:0000313" key="1">
    <source>
        <dbReference type="EMBL" id="KGA16326.1"/>
    </source>
</evidence>
<reference evidence="1" key="1">
    <citation type="submission" date="2014-05" db="EMBL/GenBank/DDBJ databases">
        <title>Key roles for freshwater Actinobacteria revealed by deep metagenomic sequencing.</title>
        <authorList>
            <person name="Ghai R."/>
            <person name="Mizuno C.M."/>
            <person name="Picazo A."/>
            <person name="Camacho A."/>
            <person name="Rodriguez-Valera F."/>
        </authorList>
    </citation>
    <scope>NUCLEOTIDE SEQUENCE</scope>
</reference>
<evidence type="ECO:0008006" key="2">
    <source>
        <dbReference type="Google" id="ProtNLM"/>
    </source>
</evidence>
<gene>
    <name evidence="1" type="ORF">GM50_14850</name>
</gene>
<sequence>MDSLENLNSAIKLVEEARGVPLSASFVLHRGEFLELLDQIKDGLPKDLEYAQQVIAQRDEIIEEGHQNAESLITNAREEVARMIEQTAIVKAAREESKRILAEGREIADEERAEVEQYIDSRLATLEVILTKTMDAVARGREKLAGADERDVLAQLADDN</sequence>
<protein>
    <recommendedName>
        <fullName evidence="2">ATP synthase subunit B/B</fullName>
    </recommendedName>
</protein>
<name>A0A094QP03_9ZZZZ</name>
<comment type="caution">
    <text evidence="1">The sequence shown here is derived from an EMBL/GenBank/DDBJ whole genome shotgun (WGS) entry which is preliminary data.</text>
</comment>
<proteinExistence type="predicted"/>
<dbReference type="AlphaFoldDB" id="A0A094QP03"/>